<protein>
    <submittedName>
        <fullName evidence="2">Lrp/AsnC ligand binding domain-containing protein</fullName>
    </submittedName>
</protein>
<dbReference type="SUPFAM" id="SSF54909">
    <property type="entry name" value="Dimeric alpha+beta barrel"/>
    <property type="match status" value="1"/>
</dbReference>
<reference evidence="2" key="2">
    <citation type="journal article" date="2022" name="Nat. Microbiol.">
        <title>A closed Candidatus Odinarchaeum chromosome exposes Asgard archaeal viruses.</title>
        <authorList>
            <person name="Tamarit D."/>
            <person name="Caceres E.F."/>
            <person name="Krupovic M."/>
            <person name="Nijland R."/>
            <person name="Eme L."/>
            <person name="Robinson N.P."/>
            <person name="Ettema T.J.G."/>
        </authorList>
    </citation>
    <scope>NUCLEOTIDE SEQUENCE</scope>
    <source>
        <strain evidence="2">LCB_4</strain>
    </source>
</reference>
<evidence type="ECO:0000259" key="1">
    <source>
        <dbReference type="Pfam" id="PF01037"/>
    </source>
</evidence>
<dbReference type="InterPro" id="IPR011008">
    <property type="entry name" value="Dimeric_a/b-barrel"/>
</dbReference>
<feature type="domain" description="Transcription regulator AsnC/Lrp ligand binding" evidence="1">
    <location>
        <begin position="9"/>
        <end position="75"/>
    </location>
</feature>
<dbReference type="EMBL" id="CP091871">
    <property type="protein sequence ID" value="WEU40598.1"/>
    <property type="molecule type" value="Genomic_DNA"/>
</dbReference>
<dbReference type="KEGG" id="oyw:OdinLCB4_001305"/>
<organism evidence="2 3">
    <name type="scientific">Odinarchaeota yellowstonii (strain LCB_4)</name>
    <dbReference type="NCBI Taxonomy" id="1841599"/>
    <lineage>
        <taxon>Archaea</taxon>
        <taxon>Promethearchaeati</taxon>
        <taxon>Candidatus Odinarchaeota</taxon>
        <taxon>Candidatus Odinarchaeia</taxon>
        <taxon>Candidatus Odinarchaeales</taxon>
        <taxon>Candidatus Odinarchaeaceae</taxon>
        <taxon>Candidatus Odinarchaeum</taxon>
    </lineage>
</organism>
<reference evidence="2" key="1">
    <citation type="journal article" date="2017" name="Nature">
        <title>Asgard archaea illuminate the origin of eukaryotic cellular complexity.</title>
        <authorList>
            <person name="Zaremba-Niedzwiedzka K."/>
            <person name="Caceres E.F."/>
            <person name="Saw J.H."/>
            <person name="Backstrom D."/>
            <person name="Juzokaite L."/>
            <person name="Vancaester E."/>
            <person name="Seitz K.W."/>
            <person name="Anantharaman K."/>
            <person name="Starnawski P."/>
            <person name="Kjeldsen K.U."/>
            <person name="Scott M.B."/>
            <person name="Nunoura T."/>
            <person name="Banfield J.F."/>
            <person name="Schramm A."/>
            <person name="Baker B.J."/>
            <person name="Spang A."/>
            <person name="Ettema T.J.G."/>
        </authorList>
    </citation>
    <scope>NUCLEOTIDE SEQUENCE</scope>
    <source>
        <strain evidence="2">LCB_4</strain>
    </source>
</reference>
<dbReference type="Gene3D" id="3.30.70.920">
    <property type="match status" value="1"/>
</dbReference>
<proteinExistence type="predicted"/>
<dbReference type="InterPro" id="IPR019887">
    <property type="entry name" value="Tscrpt_reg_AsnC/Lrp_C"/>
</dbReference>
<evidence type="ECO:0000313" key="3">
    <source>
        <dbReference type="Proteomes" id="UP000186851"/>
    </source>
</evidence>
<dbReference type="Proteomes" id="UP000186851">
    <property type="component" value="Chromosome"/>
</dbReference>
<dbReference type="AlphaFoldDB" id="A0AAF0IBC0"/>
<gene>
    <name evidence="2" type="ORF">OdinLCB4_001305</name>
</gene>
<dbReference type="Pfam" id="PF01037">
    <property type="entry name" value="AsnC_trans_reg"/>
    <property type="match status" value="1"/>
</dbReference>
<name>A0AAF0IBC0_ODILC</name>
<sequence>MAVRLAFILIRAQGGLESEILDQLKTFKQITQSYMIYGEWDIIAIAEYEKLPELNTLVLQIRGIPGVQQTSTLVVS</sequence>
<accession>A0AAF0IBC0</accession>
<evidence type="ECO:0000313" key="2">
    <source>
        <dbReference type="EMBL" id="WEU40598.1"/>
    </source>
</evidence>